<dbReference type="InterPro" id="IPR039556">
    <property type="entry name" value="ICL/PEPM"/>
</dbReference>
<proteinExistence type="predicted"/>
<comment type="caution">
    <text evidence="1">The sequence shown here is derived from an EMBL/GenBank/DDBJ whole genome shotgun (WGS) entry which is preliminary data.</text>
</comment>
<dbReference type="AlphaFoldDB" id="A0A919JDV9"/>
<dbReference type="PANTHER" id="PTHR42905:SF16">
    <property type="entry name" value="CARBOXYPHOSPHONOENOLPYRUVATE PHOSPHONOMUTASE-LIKE PROTEIN (AFU_ORTHOLOGUE AFUA_5G07230)"/>
    <property type="match status" value="1"/>
</dbReference>
<dbReference type="PANTHER" id="PTHR42905">
    <property type="entry name" value="PHOSPHOENOLPYRUVATE CARBOXYLASE"/>
    <property type="match status" value="1"/>
</dbReference>
<organism evidence="1 2">
    <name type="scientific">Actinoplanes nipponensis</name>
    <dbReference type="NCBI Taxonomy" id="135950"/>
    <lineage>
        <taxon>Bacteria</taxon>
        <taxon>Bacillati</taxon>
        <taxon>Actinomycetota</taxon>
        <taxon>Actinomycetes</taxon>
        <taxon>Micromonosporales</taxon>
        <taxon>Micromonosporaceae</taxon>
        <taxon>Actinoplanes</taxon>
    </lineage>
</organism>
<evidence type="ECO:0000313" key="1">
    <source>
        <dbReference type="EMBL" id="GIE49199.1"/>
    </source>
</evidence>
<dbReference type="Pfam" id="PF13714">
    <property type="entry name" value="PEP_mutase"/>
    <property type="match status" value="1"/>
</dbReference>
<name>A0A919JDV9_9ACTN</name>
<dbReference type="SUPFAM" id="SSF51621">
    <property type="entry name" value="Phosphoenolpyruvate/pyruvate domain"/>
    <property type="match status" value="1"/>
</dbReference>
<dbReference type="EMBL" id="BOMQ01000031">
    <property type="protein sequence ID" value="GIE49199.1"/>
    <property type="molecule type" value="Genomic_DNA"/>
</dbReference>
<dbReference type="InterPro" id="IPR040442">
    <property type="entry name" value="Pyrv_kinase-like_dom_sf"/>
</dbReference>
<dbReference type="CDD" id="cd00377">
    <property type="entry name" value="ICL_PEPM"/>
    <property type="match status" value="1"/>
</dbReference>
<evidence type="ECO:0008006" key="3">
    <source>
        <dbReference type="Google" id="ProtNLM"/>
    </source>
</evidence>
<sequence length="316" mass="32558">MTTRREQAEAFRRLHRPGDPLLLVDVWDVASARIVESLGAAAVATTGAGISWSLGARDGERLERRDLVEAVRRIAAAVRVPVDADIETGYGTVPGQVADTVRAVVDAGAVGVTIEDGDDDGPGRLRPVGQQCARLAAARRAADDCGVPVLINARVDTYLRTVGDPATRLADTVNRATAYLGAGADSIFPAGAGVDAVVSLVRAVAAPVNVLAEPGGIPVAGWAAHGVARISIGPALAQLAYATVHRAARALLLTGQTGPLNPSLGREELDRLAGPHAAAPTADRPLADGPTVAEHLAGDGVYRSQFWANAVRDGGR</sequence>
<keyword evidence="2" id="KW-1185">Reference proteome</keyword>
<gene>
    <name evidence="1" type="ORF">Ani05nite_27330</name>
</gene>
<reference evidence="1" key="1">
    <citation type="submission" date="2021-01" db="EMBL/GenBank/DDBJ databases">
        <title>Whole genome shotgun sequence of Actinoplanes nipponensis NBRC 14063.</title>
        <authorList>
            <person name="Komaki H."/>
            <person name="Tamura T."/>
        </authorList>
    </citation>
    <scope>NUCLEOTIDE SEQUENCE</scope>
    <source>
        <strain evidence="1">NBRC 14063</strain>
    </source>
</reference>
<dbReference type="Proteomes" id="UP000647172">
    <property type="component" value="Unassembled WGS sequence"/>
</dbReference>
<protein>
    <recommendedName>
        <fullName evidence="3">2-Methylisocitrate lyase, PEP mutase family</fullName>
    </recommendedName>
</protein>
<evidence type="ECO:0000313" key="2">
    <source>
        <dbReference type="Proteomes" id="UP000647172"/>
    </source>
</evidence>
<dbReference type="GO" id="GO:0003824">
    <property type="term" value="F:catalytic activity"/>
    <property type="evidence" value="ECO:0007669"/>
    <property type="project" value="InterPro"/>
</dbReference>
<dbReference type="InterPro" id="IPR015813">
    <property type="entry name" value="Pyrv/PenolPyrv_kinase-like_dom"/>
</dbReference>
<dbReference type="Gene3D" id="3.20.20.60">
    <property type="entry name" value="Phosphoenolpyruvate-binding domains"/>
    <property type="match status" value="1"/>
</dbReference>
<dbReference type="RefSeq" id="WP_203768423.1">
    <property type="nucleotide sequence ID" value="NZ_BOMQ01000031.1"/>
</dbReference>
<accession>A0A919JDV9</accession>